<gene>
    <name evidence="1" type="ORF">KK060_20250</name>
</gene>
<evidence type="ECO:0008006" key="3">
    <source>
        <dbReference type="Google" id="ProtNLM"/>
    </source>
</evidence>
<dbReference type="RefSeq" id="WP_254155620.1">
    <property type="nucleotide sequence ID" value="NZ_JAHESD010000062.1"/>
</dbReference>
<comment type="caution">
    <text evidence="1">The sequence shown here is derived from an EMBL/GenBank/DDBJ whole genome shotgun (WGS) entry which is preliminary data.</text>
</comment>
<name>A0ABS5VW24_9BACT</name>
<dbReference type="InterPro" id="IPR024079">
    <property type="entry name" value="MetalloPept_cat_dom_sf"/>
</dbReference>
<proteinExistence type="predicted"/>
<evidence type="ECO:0000313" key="1">
    <source>
        <dbReference type="EMBL" id="MBT1705633.1"/>
    </source>
</evidence>
<dbReference type="PANTHER" id="PTHR39473:SF1">
    <property type="entry name" value="DINB-LIKE DOMAIN-CONTAINING PROTEIN"/>
    <property type="match status" value="1"/>
</dbReference>
<reference evidence="1 2" key="1">
    <citation type="submission" date="2021-05" db="EMBL/GenBank/DDBJ databases">
        <title>A Polyphasic approach of four new species of the genus Ohtaekwangia: Ohtaekwangia histidinii sp. nov., Ohtaekwangia cretensis sp. nov., Ohtaekwangia indiensis sp. nov., Ohtaekwangia reichenbachii sp. nov. from diverse environment.</title>
        <authorList>
            <person name="Octaviana S."/>
        </authorList>
    </citation>
    <scope>NUCLEOTIDE SEQUENCE [LARGE SCALE GENOMIC DNA]</scope>
    <source>
        <strain evidence="1 2">PWU20</strain>
    </source>
</reference>
<dbReference type="EMBL" id="JAHESD010000062">
    <property type="protein sequence ID" value="MBT1705633.1"/>
    <property type="molecule type" value="Genomic_DNA"/>
</dbReference>
<organism evidence="1 2">
    <name type="scientific">Chryseosolibacter indicus</name>
    <dbReference type="NCBI Taxonomy" id="2782351"/>
    <lineage>
        <taxon>Bacteria</taxon>
        <taxon>Pseudomonadati</taxon>
        <taxon>Bacteroidota</taxon>
        <taxon>Cytophagia</taxon>
        <taxon>Cytophagales</taxon>
        <taxon>Chryseotaleaceae</taxon>
        <taxon>Chryseosolibacter</taxon>
    </lineage>
</organism>
<sequence>MNDRIVYPLMRLLDQLQQLLSCLDDAAYRSPVSVLSNASIGQHVRHIIEFFTALEHGYEGGYVNYDLRKRNKRIEADRMFAIASLTHIATGLNKADKPLWLVANFNDEMEQPHNVATNYTRELVHNLEHVVHHMAILRIGVQAVSALSLPQDFGVASSTMRHRKSSYVKIAIHRIG</sequence>
<keyword evidence="2" id="KW-1185">Reference proteome</keyword>
<protein>
    <recommendedName>
        <fullName evidence="3">DinB family protein</fullName>
    </recommendedName>
</protein>
<accession>A0ABS5VW24</accession>
<dbReference type="Proteomes" id="UP000772618">
    <property type="component" value="Unassembled WGS sequence"/>
</dbReference>
<evidence type="ECO:0000313" key="2">
    <source>
        <dbReference type="Proteomes" id="UP000772618"/>
    </source>
</evidence>
<dbReference type="Gene3D" id="3.40.390.10">
    <property type="entry name" value="Collagenase (Catalytic Domain)"/>
    <property type="match status" value="1"/>
</dbReference>
<dbReference type="PANTHER" id="PTHR39473">
    <property type="match status" value="1"/>
</dbReference>